<dbReference type="PANTHER" id="PTHR35357:SF24">
    <property type="entry name" value="OS04G0587200 PROTEIN"/>
    <property type="match status" value="1"/>
</dbReference>
<organism evidence="6 7">
    <name type="scientific">Eragrostis curvula</name>
    <name type="common">weeping love grass</name>
    <dbReference type="NCBI Taxonomy" id="38414"/>
    <lineage>
        <taxon>Eukaryota</taxon>
        <taxon>Viridiplantae</taxon>
        <taxon>Streptophyta</taxon>
        <taxon>Embryophyta</taxon>
        <taxon>Tracheophyta</taxon>
        <taxon>Spermatophyta</taxon>
        <taxon>Magnoliopsida</taxon>
        <taxon>Liliopsida</taxon>
        <taxon>Poales</taxon>
        <taxon>Poaceae</taxon>
        <taxon>PACMAD clade</taxon>
        <taxon>Chloridoideae</taxon>
        <taxon>Eragrostideae</taxon>
        <taxon>Eragrostidinae</taxon>
        <taxon>Eragrostis</taxon>
    </lineage>
</organism>
<keyword evidence="7" id="KW-1185">Reference proteome</keyword>
<dbReference type="Gene3D" id="1.20.140.40">
    <property type="entry name" value="Invertase/pectin methylesterase inhibitor family protein"/>
    <property type="match status" value="1"/>
</dbReference>
<dbReference type="PANTHER" id="PTHR35357">
    <property type="entry name" value="OS02G0537100 PROTEIN"/>
    <property type="match status" value="1"/>
</dbReference>
<comment type="caution">
    <text evidence="6">The sequence shown here is derived from an EMBL/GenBank/DDBJ whole genome shotgun (WGS) entry which is preliminary data.</text>
</comment>
<dbReference type="Gramene" id="TVU49297">
    <property type="protein sequence ID" value="TVU49297"/>
    <property type="gene ID" value="EJB05_00604"/>
</dbReference>
<dbReference type="InterPro" id="IPR035513">
    <property type="entry name" value="Invertase/methylesterase_inhib"/>
</dbReference>
<dbReference type="InterPro" id="IPR006501">
    <property type="entry name" value="Pectinesterase_inhib_dom"/>
</dbReference>
<keyword evidence="2" id="KW-1015">Disulfide bond</keyword>
<sequence>MAAAATSPMLPALLLLIAFAAATTGAAETSALDHTCAMLGEYYYVEPELCKSVLCADPSEPCHATRDQAAVAMLAARLAVRNATATKGLVEAALAAHAGNATVAKGIESCVQLYAGVVAILQRAAQFVAAGRYREAGQVLNANPPIVVPDRCDGAMGAGDAAALLPRENDAFAYMALVAHSIINNMKSFYFAKYMDTFHRMMKTED</sequence>
<comment type="similarity">
    <text evidence="3">Belongs to the PMEI family.</text>
</comment>
<evidence type="ECO:0000256" key="3">
    <source>
        <dbReference type="ARBA" id="ARBA00038471"/>
    </source>
</evidence>
<dbReference type="Proteomes" id="UP000324897">
    <property type="component" value="Chromosome 6"/>
</dbReference>
<dbReference type="SUPFAM" id="SSF101148">
    <property type="entry name" value="Plant invertase/pectin methylesterase inhibitor"/>
    <property type="match status" value="1"/>
</dbReference>
<evidence type="ECO:0000256" key="2">
    <source>
        <dbReference type="ARBA" id="ARBA00023157"/>
    </source>
</evidence>
<name>A0A5J9WN32_9POAL</name>
<keyword evidence="1 4" id="KW-0732">Signal</keyword>
<gene>
    <name evidence="6" type="ORF">EJB05_00604</name>
</gene>
<feature type="non-terminal residue" evidence="6">
    <location>
        <position position="1"/>
    </location>
</feature>
<evidence type="ECO:0000256" key="4">
    <source>
        <dbReference type="SAM" id="SignalP"/>
    </source>
</evidence>
<evidence type="ECO:0000256" key="1">
    <source>
        <dbReference type="ARBA" id="ARBA00022729"/>
    </source>
</evidence>
<reference evidence="6 7" key="1">
    <citation type="journal article" date="2019" name="Sci. Rep.">
        <title>A high-quality genome of Eragrostis curvula grass provides insights into Poaceae evolution and supports new strategies to enhance forage quality.</title>
        <authorList>
            <person name="Carballo J."/>
            <person name="Santos B.A.C.M."/>
            <person name="Zappacosta D."/>
            <person name="Garbus I."/>
            <person name="Selva J.P."/>
            <person name="Gallo C.A."/>
            <person name="Diaz A."/>
            <person name="Albertini E."/>
            <person name="Caccamo M."/>
            <person name="Echenique V."/>
        </authorList>
    </citation>
    <scope>NUCLEOTIDE SEQUENCE [LARGE SCALE GENOMIC DNA]</scope>
    <source>
        <strain evidence="7">cv. Victoria</strain>
        <tissue evidence="6">Leaf</tissue>
    </source>
</reference>
<dbReference type="Pfam" id="PF04043">
    <property type="entry name" value="PMEI"/>
    <property type="match status" value="1"/>
</dbReference>
<feature type="signal peptide" evidence="4">
    <location>
        <begin position="1"/>
        <end position="26"/>
    </location>
</feature>
<evidence type="ECO:0000259" key="5">
    <source>
        <dbReference type="Pfam" id="PF04043"/>
    </source>
</evidence>
<dbReference type="EMBL" id="RWGY01000002">
    <property type="protein sequence ID" value="TVU49297.1"/>
    <property type="molecule type" value="Genomic_DNA"/>
</dbReference>
<dbReference type="OrthoDB" id="773737at2759"/>
<dbReference type="GO" id="GO:0004857">
    <property type="term" value="F:enzyme inhibitor activity"/>
    <property type="evidence" value="ECO:0007669"/>
    <property type="project" value="InterPro"/>
</dbReference>
<evidence type="ECO:0000313" key="7">
    <source>
        <dbReference type="Proteomes" id="UP000324897"/>
    </source>
</evidence>
<feature type="domain" description="Pectinesterase inhibitor" evidence="5">
    <location>
        <begin position="32"/>
        <end position="133"/>
    </location>
</feature>
<dbReference type="NCBIfam" id="TIGR01614">
    <property type="entry name" value="PME_inhib"/>
    <property type="match status" value="1"/>
</dbReference>
<protein>
    <recommendedName>
        <fullName evidence="5">Pectinesterase inhibitor domain-containing protein</fullName>
    </recommendedName>
</protein>
<dbReference type="AlphaFoldDB" id="A0A5J9WN32"/>
<accession>A0A5J9WN32</accession>
<proteinExistence type="inferred from homology"/>
<feature type="chain" id="PRO_5023875658" description="Pectinesterase inhibitor domain-containing protein" evidence="4">
    <location>
        <begin position="27"/>
        <end position="206"/>
    </location>
</feature>
<evidence type="ECO:0000313" key="6">
    <source>
        <dbReference type="EMBL" id="TVU49297.1"/>
    </source>
</evidence>